<gene>
    <name evidence="1" type="ORF">VNO80_02121</name>
</gene>
<evidence type="ECO:0000313" key="2">
    <source>
        <dbReference type="Proteomes" id="UP001374584"/>
    </source>
</evidence>
<comment type="caution">
    <text evidence="1">The sequence shown here is derived from an EMBL/GenBank/DDBJ whole genome shotgun (WGS) entry which is preliminary data.</text>
</comment>
<dbReference type="EMBL" id="JAYMYR010000002">
    <property type="protein sequence ID" value="KAK7376707.1"/>
    <property type="molecule type" value="Genomic_DNA"/>
</dbReference>
<accession>A0AAN9NPT6</accession>
<sequence length="138" mass="16047">MVKSGLMLKSDKMAQLKSIKNKITSHFKEREIRYGERKSLRKEHRINARSKLSKKRGKAREREVYVLAGESNRIESNRIETLTLVRRGKGGAPPRRFRENFRMFCAKSGNWGFAGGSWRSGERVSFCDFCEFSKRKGI</sequence>
<keyword evidence="2" id="KW-1185">Reference proteome</keyword>
<organism evidence="1 2">
    <name type="scientific">Phaseolus coccineus</name>
    <name type="common">Scarlet runner bean</name>
    <name type="synonym">Phaseolus multiflorus</name>
    <dbReference type="NCBI Taxonomy" id="3886"/>
    <lineage>
        <taxon>Eukaryota</taxon>
        <taxon>Viridiplantae</taxon>
        <taxon>Streptophyta</taxon>
        <taxon>Embryophyta</taxon>
        <taxon>Tracheophyta</taxon>
        <taxon>Spermatophyta</taxon>
        <taxon>Magnoliopsida</taxon>
        <taxon>eudicotyledons</taxon>
        <taxon>Gunneridae</taxon>
        <taxon>Pentapetalae</taxon>
        <taxon>rosids</taxon>
        <taxon>fabids</taxon>
        <taxon>Fabales</taxon>
        <taxon>Fabaceae</taxon>
        <taxon>Papilionoideae</taxon>
        <taxon>50 kb inversion clade</taxon>
        <taxon>NPAAA clade</taxon>
        <taxon>indigoferoid/millettioid clade</taxon>
        <taxon>Phaseoleae</taxon>
        <taxon>Phaseolus</taxon>
    </lineage>
</organism>
<dbReference type="AlphaFoldDB" id="A0AAN9NPT6"/>
<protein>
    <submittedName>
        <fullName evidence="1">Uncharacterized protein</fullName>
    </submittedName>
</protein>
<proteinExistence type="predicted"/>
<reference evidence="1 2" key="1">
    <citation type="submission" date="2024-01" db="EMBL/GenBank/DDBJ databases">
        <title>The genomes of 5 underutilized Papilionoideae crops provide insights into root nodulation and disease resistanc.</title>
        <authorList>
            <person name="Jiang F."/>
        </authorList>
    </citation>
    <scope>NUCLEOTIDE SEQUENCE [LARGE SCALE GENOMIC DNA]</scope>
    <source>
        <strain evidence="1">JINMINGXINNONG_FW02</strain>
        <tissue evidence="1">Leaves</tissue>
    </source>
</reference>
<evidence type="ECO:0000313" key="1">
    <source>
        <dbReference type="EMBL" id="KAK7376707.1"/>
    </source>
</evidence>
<dbReference type="Proteomes" id="UP001374584">
    <property type="component" value="Unassembled WGS sequence"/>
</dbReference>
<name>A0AAN9NPT6_PHACN</name>